<dbReference type="InterPro" id="IPR052032">
    <property type="entry name" value="ATP-dep_AA_Ligase"/>
</dbReference>
<feature type="domain" description="ATP-grasp" evidence="6">
    <location>
        <begin position="113"/>
        <end position="311"/>
    </location>
</feature>
<comment type="caution">
    <text evidence="7">The sequence shown here is derived from an EMBL/GenBank/DDBJ whole genome shotgun (WGS) entry which is preliminary data.</text>
</comment>
<evidence type="ECO:0000313" key="7">
    <source>
        <dbReference type="EMBL" id="GAA2466406.1"/>
    </source>
</evidence>
<evidence type="ECO:0000259" key="6">
    <source>
        <dbReference type="PROSITE" id="PS50975"/>
    </source>
</evidence>
<keyword evidence="2 4" id="KW-0547">Nucleotide-binding</keyword>
<evidence type="ECO:0000256" key="4">
    <source>
        <dbReference type="PROSITE-ProRule" id="PRU00409"/>
    </source>
</evidence>
<evidence type="ECO:0000256" key="3">
    <source>
        <dbReference type="ARBA" id="ARBA00022840"/>
    </source>
</evidence>
<evidence type="ECO:0000256" key="2">
    <source>
        <dbReference type="ARBA" id="ARBA00022741"/>
    </source>
</evidence>
<protein>
    <submittedName>
        <fullName evidence="7">ATP-grasp domain-containing protein</fullName>
    </submittedName>
</protein>
<dbReference type="Proteomes" id="UP001501638">
    <property type="component" value="Unassembled WGS sequence"/>
</dbReference>
<proteinExistence type="predicted"/>
<feature type="region of interest" description="Disordered" evidence="5">
    <location>
        <begin position="411"/>
        <end position="433"/>
    </location>
</feature>
<evidence type="ECO:0000256" key="5">
    <source>
        <dbReference type="SAM" id="MobiDB-lite"/>
    </source>
</evidence>
<dbReference type="Gene3D" id="3.30.470.20">
    <property type="entry name" value="ATP-grasp fold, B domain"/>
    <property type="match status" value="1"/>
</dbReference>
<organism evidence="7 8">
    <name type="scientific">Streptomyces macrosporus</name>
    <dbReference type="NCBI Taxonomy" id="44032"/>
    <lineage>
        <taxon>Bacteria</taxon>
        <taxon>Bacillati</taxon>
        <taxon>Actinomycetota</taxon>
        <taxon>Actinomycetes</taxon>
        <taxon>Kitasatosporales</taxon>
        <taxon>Streptomycetaceae</taxon>
        <taxon>Streptomyces</taxon>
    </lineage>
</organism>
<accession>A0ABN3KQ44</accession>
<gene>
    <name evidence="7" type="ORF">GCM10010405_58730</name>
</gene>
<feature type="compositionally biased region" description="Acidic residues" evidence="5">
    <location>
        <begin position="413"/>
        <end position="433"/>
    </location>
</feature>
<keyword evidence="8" id="KW-1185">Reference proteome</keyword>
<reference evidence="7 8" key="1">
    <citation type="journal article" date="2019" name="Int. J. Syst. Evol. Microbiol.">
        <title>The Global Catalogue of Microorganisms (GCM) 10K type strain sequencing project: providing services to taxonomists for standard genome sequencing and annotation.</title>
        <authorList>
            <consortium name="The Broad Institute Genomics Platform"/>
            <consortium name="The Broad Institute Genome Sequencing Center for Infectious Disease"/>
            <person name="Wu L."/>
            <person name="Ma J."/>
        </authorList>
    </citation>
    <scope>NUCLEOTIDE SEQUENCE [LARGE SCALE GENOMIC DNA]</scope>
    <source>
        <strain evidence="7 8">JCM 6305</strain>
    </source>
</reference>
<dbReference type="EMBL" id="BAAASZ010000051">
    <property type="protein sequence ID" value="GAA2466406.1"/>
    <property type="molecule type" value="Genomic_DNA"/>
</dbReference>
<name>A0ABN3KQ44_9ACTN</name>
<dbReference type="NCBIfam" id="NF005543">
    <property type="entry name" value="PRK07206.1"/>
    <property type="match status" value="1"/>
</dbReference>
<dbReference type="Pfam" id="PF13535">
    <property type="entry name" value="ATP-grasp_4"/>
    <property type="match status" value="1"/>
</dbReference>
<dbReference type="PROSITE" id="PS50975">
    <property type="entry name" value="ATP_GRASP"/>
    <property type="match status" value="1"/>
</dbReference>
<evidence type="ECO:0000313" key="8">
    <source>
        <dbReference type="Proteomes" id="UP001501638"/>
    </source>
</evidence>
<keyword evidence="1" id="KW-0436">Ligase</keyword>
<dbReference type="PANTHER" id="PTHR43585">
    <property type="entry name" value="FUMIPYRROLE BIOSYNTHESIS PROTEIN C"/>
    <property type="match status" value="1"/>
</dbReference>
<keyword evidence="3 4" id="KW-0067">ATP-binding</keyword>
<dbReference type="InterPro" id="IPR011761">
    <property type="entry name" value="ATP-grasp"/>
</dbReference>
<evidence type="ECO:0000256" key="1">
    <source>
        <dbReference type="ARBA" id="ARBA00022598"/>
    </source>
</evidence>
<sequence length="433" mass="46240">MPPTVVVVDSYGLSKSLVDEFRKNGASVVRVQSTPEVPAVYRGPLDLSEYADNIVHGGDLAATVRAVAAHGPVAVVAGGEIGVELADALGEALGLPTNGTALSAARRDKYVMIETIGRAGVAAARQKLVESEDDVAEWHRSIGGRVVVKPLRSAAGNGVFFCDTPEESAAAFGRISGAENVFSMRNVGAVAQEYLRGTEYMVNTVSRDGVHRVCEIWRTTRITANGVADLSDTAYLMPRGGEVQDRLTEYAGQALDALGIRHGPAHVEIKMTASGPVLVEAGARIGGADLPHYAQIARGRSQLDWTVEAYLRPERFLAHHADDDPLGSHCAFVGLVSPVSGTLRRYRGVETIRAMESFHEMRVAVAPGQRISRTVDDITYPMVVVLLHESEETVLRDANTIRYLDGPSFYDVAPDDGPDAPDDAPDDEATGSA</sequence>
<dbReference type="PANTHER" id="PTHR43585:SF2">
    <property type="entry name" value="ATP-GRASP ENZYME FSQD"/>
    <property type="match status" value="1"/>
</dbReference>
<dbReference type="SUPFAM" id="SSF56059">
    <property type="entry name" value="Glutathione synthetase ATP-binding domain-like"/>
    <property type="match status" value="1"/>
</dbReference>